<gene>
    <name evidence="1" type="ORF">ALC56_14980</name>
</gene>
<protein>
    <submittedName>
        <fullName evidence="1">Uncharacterized protein</fullName>
    </submittedName>
</protein>
<accession>A0A151JTF6</accession>
<proteinExistence type="predicted"/>
<dbReference type="STRING" id="34720.A0A151JTF6"/>
<dbReference type="EMBL" id="KQ981998">
    <property type="protein sequence ID" value="KYN30736.1"/>
    <property type="molecule type" value="Genomic_DNA"/>
</dbReference>
<dbReference type="Proteomes" id="UP000078541">
    <property type="component" value="Unassembled WGS sequence"/>
</dbReference>
<keyword evidence="2" id="KW-1185">Reference proteome</keyword>
<evidence type="ECO:0000313" key="1">
    <source>
        <dbReference type="EMBL" id="KYN30736.1"/>
    </source>
</evidence>
<evidence type="ECO:0000313" key="2">
    <source>
        <dbReference type="Proteomes" id="UP000078541"/>
    </source>
</evidence>
<reference evidence="1 2" key="1">
    <citation type="submission" date="2016-03" db="EMBL/GenBank/DDBJ databases">
        <title>Trachymyrmex septentrionalis WGS genome.</title>
        <authorList>
            <person name="Nygaard S."/>
            <person name="Hu H."/>
            <person name="Boomsma J."/>
            <person name="Zhang G."/>
        </authorList>
    </citation>
    <scope>NUCLEOTIDE SEQUENCE [LARGE SCALE GENOMIC DNA]</scope>
    <source>
        <strain evidence="1">Tsep2-gDNA-1</strain>
        <tissue evidence="1">Whole body</tissue>
    </source>
</reference>
<name>A0A151JTF6_9HYME</name>
<dbReference type="AlphaFoldDB" id="A0A151JTF6"/>
<sequence length="94" mass="10654">MYAVRSIVRCAASCVYLLSRRYDLMNTGYKFWEIGINVGLPSYVEIVLTDHSGHELSLSLETWKSSCSMSSDGILQDASKRIQRQFYKCCTANS</sequence>
<organism evidence="1 2">
    <name type="scientific">Trachymyrmex septentrionalis</name>
    <dbReference type="NCBI Taxonomy" id="34720"/>
    <lineage>
        <taxon>Eukaryota</taxon>
        <taxon>Metazoa</taxon>
        <taxon>Ecdysozoa</taxon>
        <taxon>Arthropoda</taxon>
        <taxon>Hexapoda</taxon>
        <taxon>Insecta</taxon>
        <taxon>Pterygota</taxon>
        <taxon>Neoptera</taxon>
        <taxon>Endopterygota</taxon>
        <taxon>Hymenoptera</taxon>
        <taxon>Apocrita</taxon>
        <taxon>Aculeata</taxon>
        <taxon>Formicoidea</taxon>
        <taxon>Formicidae</taxon>
        <taxon>Myrmicinae</taxon>
        <taxon>Trachymyrmex</taxon>
    </lineage>
</organism>